<dbReference type="EMBL" id="AP023396">
    <property type="protein sequence ID" value="BCK55322.1"/>
    <property type="molecule type" value="Genomic_DNA"/>
</dbReference>
<proteinExistence type="predicted"/>
<feature type="domain" description="Protein kinase" evidence="9">
    <location>
        <begin position="13"/>
        <end position="270"/>
    </location>
</feature>
<organism evidence="10 11">
    <name type="scientific">Nocardia wallacei</name>
    <dbReference type="NCBI Taxonomy" id="480035"/>
    <lineage>
        <taxon>Bacteria</taxon>
        <taxon>Bacillati</taxon>
        <taxon>Actinomycetota</taxon>
        <taxon>Actinomycetes</taxon>
        <taxon>Mycobacteriales</taxon>
        <taxon>Nocardiaceae</taxon>
        <taxon>Nocardia</taxon>
    </lineage>
</organism>
<evidence type="ECO:0000313" key="11">
    <source>
        <dbReference type="Proteomes" id="UP000516173"/>
    </source>
</evidence>
<evidence type="ECO:0000259" key="9">
    <source>
        <dbReference type="PROSITE" id="PS50011"/>
    </source>
</evidence>
<dbReference type="GO" id="GO:0005524">
    <property type="term" value="F:ATP binding"/>
    <property type="evidence" value="ECO:0007669"/>
    <property type="project" value="UniProtKB-UniRule"/>
</dbReference>
<dbReference type="InterPro" id="IPR008271">
    <property type="entry name" value="Ser/Thr_kinase_AS"/>
</dbReference>
<feature type="binding site" evidence="7">
    <location>
        <position position="42"/>
    </location>
    <ligand>
        <name>ATP</name>
        <dbReference type="ChEBI" id="CHEBI:30616"/>
    </ligand>
</feature>
<keyword evidence="6 7" id="KW-0067">ATP-binding</keyword>
<dbReference type="CDD" id="cd14014">
    <property type="entry name" value="STKc_PknB_like"/>
    <property type="match status" value="1"/>
</dbReference>
<protein>
    <recommendedName>
        <fullName evidence="1">non-specific serine/threonine protein kinase</fullName>
        <ecNumber evidence="1">2.7.11.1</ecNumber>
    </recommendedName>
</protein>
<dbReference type="PROSITE" id="PS00108">
    <property type="entry name" value="PROTEIN_KINASE_ST"/>
    <property type="match status" value="1"/>
</dbReference>
<dbReference type="Pfam" id="PF00069">
    <property type="entry name" value="Pkinase"/>
    <property type="match status" value="1"/>
</dbReference>
<dbReference type="Gene3D" id="1.10.510.10">
    <property type="entry name" value="Transferase(Phosphotransferase) domain 1"/>
    <property type="match status" value="1"/>
</dbReference>
<dbReference type="GO" id="GO:0004674">
    <property type="term" value="F:protein serine/threonine kinase activity"/>
    <property type="evidence" value="ECO:0007669"/>
    <property type="project" value="UniProtKB-KW"/>
</dbReference>
<gene>
    <name evidence="10" type="ORF">NWFMUON74_30940</name>
</gene>
<dbReference type="SMART" id="SM00220">
    <property type="entry name" value="S_TKc"/>
    <property type="match status" value="1"/>
</dbReference>
<dbReference type="PANTHER" id="PTHR43289">
    <property type="entry name" value="MITOGEN-ACTIVATED PROTEIN KINASE KINASE KINASE 20-RELATED"/>
    <property type="match status" value="1"/>
</dbReference>
<dbReference type="PROSITE" id="PS50011">
    <property type="entry name" value="PROTEIN_KINASE_DOM"/>
    <property type="match status" value="1"/>
</dbReference>
<accession>A0A7G1KJA5</accession>
<keyword evidence="4 7" id="KW-0547">Nucleotide-binding</keyword>
<dbReference type="Gene3D" id="3.30.200.20">
    <property type="entry name" value="Phosphorylase Kinase, domain 1"/>
    <property type="match status" value="1"/>
</dbReference>
<keyword evidence="2" id="KW-0723">Serine/threonine-protein kinase</keyword>
<evidence type="ECO:0000256" key="4">
    <source>
        <dbReference type="ARBA" id="ARBA00022741"/>
    </source>
</evidence>
<evidence type="ECO:0000256" key="7">
    <source>
        <dbReference type="PROSITE-ProRule" id="PRU10141"/>
    </source>
</evidence>
<dbReference type="InterPro" id="IPR017441">
    <property type="entry name" value="Protein_kinase_ATP_BS"/>
</dbReference>
<dbReference type="EC" id="2.7.11.1" evidence="1"/>
<evidence type="ECO:0000256" key="3">
    <source>
        <dbReference type="ARBA" id="ARBA00022679"/>
    </source>
</evidence>
<evidence type="ECO:0000313" key="10">
    <source>
        <dbReference type="EMBL" id="BCK55322.1"/>
    </source>
</evidence>
<dbReference type="KEGG" id="nwl:NWFMUON74_30940"/>
<evidence type="ECO:0000256" key="8">
    <source>
        <dbReference type="SAM" id="MobiDB-lite"/>
    </source>
</evidence>
<dbReference type="AlphaFoldDB" id="A0A7G1KJA5"/>
<feature type="region of interest" description="Disordered" evidence="8">
    <location>
        <begin position="337"/>
        <end position="434"/>
    </location>
</feature>
<keyword evidence="3" id="KW-0808">Transferase</keyword>
<dbReference type="InterPro" id="IPR011009">
    <property type="entry name" value="Kinase-like_dom_sf"/>
</dbReference>
<reference evidence="10 11" key="1">
    <citation type="submission" date="2020-08" db="EMBL/GenBank/DDBJ databases">
        <title>Genome Sequencing of Nocardia wallacei strain FMUON74 and assembly.</title>
        <authorList>
            <person name="Toyokawa M."/>
            <person name="Uesaka K."/>
        </authorList>
    </citation>
    <scope>NUCLEOTIDE SEQUENCE [LARGE SCALE GENOMIC DNA]</scope>
    <source>
        <strain evidence="10 11">FMUON74</strain>
    </source>
</reference>
<evidence type="ECO:0000256" key="5">
    <source>
        <dbReference type="ARBA" id="ARBA00022777"/>
    </source>
</evidence>
<dbReference type="PANTHER" id="PTHR43289:SF6">
    <property type="entry name" value="SERINE_THREONINE-PROTEIN KINASE NEKL-3"/>
    <property type="match status" value="1"/>
</dbReference>
<dbReference type="RefSeq" id="WP_187688453.1">
    <property type="nucleotide sequence ID" value="NZ_AP023396.1"/>
</dbReference>
<dbReference type="SUPFAM" id="SSF56112">
    <property type="entry name" value="Protein kinase-like (PK-like)"/>
    <property type="match status" value="1"/>
</dbReference>
<evidence type="ECO:0000256" key="1">
    <source>
        <dbReference type="ARBA" id="ARBA00012513"/>
    </source>
</evidence>
<dbReference type="GeneID" id="80347639"/>
<keyword evidence="5" id="KW-0418">Kinase</keyword>
<evidence type="ECO:0000256" key="6">
    <source>
        <dbReference type="ARBA" id="ARBA00022840"/>
    </source>
</evidence>
<dbReference type="InterPro" id="IPR000719">
    <property type="entry name" value="Prot_kinase_dom"/>
</dbReference>
<sequence>MTDDAGERRFGRYRLDRLLGSGGTGLVWLAYDTVERREVALKVLAAAPVEVPHRQRFTREARLVSQLRSPHLPRVHAFGEIDDRLYLAMDYIPGSTLAALLRDGPLPPGTAAAVVAQIAAALDTAHRAGVTHRDVKPSNIIVDSGGTAHLIDFGTAYRADQPALTLDGNVVGTLGYLAPERFDGHADARSDQYSLACVLYECLTGRKPFVDTDAAGQVRAHLTEEPPPATAINPALPAAIDAILARALAKDPRRRWPAIGTFAGAAHTALTGRDAPTADSAVATTPAMPARMRRVSVYGPAALLAPLAEPLVAVTALALLAAAIGAALWFGRPGTLGTDTAPERVPVPQSGTAPTTVPEPPPLFEPARPQTEIGRPLPADGPFCPGGGGCSPVFPEPAESIPAPSFSTPHGNGKGKPDHGNGGKNNGKAGKPEK</sequence>
<dbReference type="PROSITE" id="PS00107">
    <property type="entry name" value="PROTEIN_KINASE_ATP"/>
    <property type="match status" value="1"/>
</dbReference>
<evidence type="ECO:0000256" key="2">
    <source>
        <dbReference type="ARBA" id="ARBA00022527"/>
    </source>
</evidence>
<dbReference type="Proteomes" id="UP000516173">
    <property type="component" value="Chromosome"/>
</dbReference>
<name>A0A7G1KJA5_9NOCA</name>
<keyword evidence="11" id="KW-1185">Reference proteome</keyword>